<organism evidence="10 11">
    <name type="scientific">Calorimonas adulescens</name>
    <dbReference type="NCBI Taxonomy" id="2606906"/>
    <lineage>
        <taxon>Bacteria</taxon>
        <taxon>Bacillati</taxon>
        <taxon>Bacillota</taxon>
        <taxon>Clostridia</taxon>
        <taxon>Thermoanaerobacterales</taxon>
        <taxon>Thermoanaerobacteraceae</taxon>
        <taxon>Calorimonas</taxon>
    </lineage>
</organism>
<gene>
    <name evidence="10" type="ORF">FWJ32_05260</name>
</gene>
<keyword evidence="4 8" id="KW-0812">Transmembrane</keyword>
<feature type="transmembrane region" description="Helical" evidence="8">
    <location>
        <begin position="46"/>
        <end position="63"/>
    </location>
</feature>
<keyword evidence="5 8" id="KW-1133">Transmembrane helix</keyword>
<dbReference type="AlphaFoldDB" id="A0A5D8QF06"/>
<feature type="transmembrane region" description="Helical" evidence="8">
    <location>
        <begin position="113"/>
        <end position="136"/>
    </location>
</feature>
<accession>A0A5D8QF06</accession>
<evidence type="ECO:0000259" key="9">
    <source>
        <dbReference type="Pfam" id="PF12821"/>
    </source>
</evidence>
<feature type="transmembrane region" description="Helical" evidence="8">
    <location>
        <begin position="75"/>
        <end position="93"/>
    </location>
</feature>
<evidence type="ECO:0000313" key="10">
    <source>
        <dbReference type="EMBL" id="TZE82416.1"/>
    </source>
</evidence>
<dbReference type="GO" id="GO:0015744">
    <property type="term" value="P:succinate transport"/>
    <property type="evidence" value="ECO:0007669"/>
    <property type="project" value="TreeGrafter"/>
</dbReference>
<evidence type="ECO:0000256" key="1">
    <source>
        <dbReference type="ARBA" id="ARBA00004651"/>
    </source>
</evidence>
<keyword evidence="6 8" id="KW-0472">Membrane</keyword>
<comment type="similarity">
    <text evidence="7">Belongs to the ThrE exporter (TC 2.A.79) family.</text>
</comment>
<name>A0A5D8QF06_9THEO</name>
<reference evidence="10 11" key="1">
    <citation type="submission" date="2019-08" db="EMBL/GenBank/DDBJ databases">
        <title>Calorimonas adulescens gen. nov., sp. nov., an anaerobic thermophilic bacterium from Sakhalin hot spring.</title>
        <authorList>
            <person name="Khomyakova M.A."/>
            <person name="Merkel A.Y."/>
            <person name="Novikov A."/>
            <person name="Bonch-Osmolovskaya E.A."/>
            <person name="Slobodkin A.I."/>
        </authorList>
    </citation>
    <scope>NUCLEOTIDE SEQUENCE [LARGE SCALE GENOMIC DNA]</scope>
    <source>
        <strain evidence="10 11">A05MB</strain>
    </source>
</reference>
<protein>
    <submittedName>
        <fullName evidence="10">Threonine/serine exporter</fullName>
    </submittedName>
</protein>
<proteinExistence type="inferred from homology"/>
<dbReference type="EMBL" id="VTPS01000006">
    <property type="protein sequence ID" value="TZE82416.1"/>
    <property type="molecule type" value="Genomic_DNA"/>
</dbReference>
<evidence type="ECO:0000256" key="7">
    <source>
        <dbReference type="ARBA" id="ARBA00034125"/>
    </source>
</evidence>
<dbReference type="InterPro" id="IPR024528">
    <property type="entry name" value="ThrE_2"/>
</dbReference>
<dbReference type="InterPro" id="IPR050539">
    <property type="entry name" value="ThrE_Dicarb/AminoAcid_Exp"/>
</dbReference>
<dbReference type="Proteomes" id="UP000322976">
    <property type="component" value="Unassembled WGS sequence"/>
</dbReference>
<keyword evidence="11" id="KW-1185">Reference proteome</keyword>
<evidence type="ECO:0000256" key="6">
    <source>
        <dbReference type="ARBA" id="ARBA00023136"/>
    </source>
</evidence>
<sequence length="139" mass="15113">MLNVIYMFFSVIGFGIIFNLPMKMLPLAALSAAVGQAGYTIIMDRFQSPVAATVLSAIIIGLLGEVMARTFKKPATLFVIPGILPLVPGAYIYQTMLYLVQDNIKLAIEYGLLTGFVSLGIAASLMAVTTFWNLIFNKK</sequence>
<evidence type="ECO:0000256" key="5">
    <source>
        <dbReference type="ARBA" id="ARBA00022989"/>
    </source>
</evidence>
<dbReference type="PANTHER" id="PTHR34390:SF1">
    <property type="entry name" value="SUCCINATE TRANSPORTER SUBUNIT YJJB-RELATED"/>
    <property type="match status" value="1"/>
</dbReference>
<feature type="domain" description="Threonine/Serine exporter ThrE" evidence="9">
    <location>
        <begin position="3"/>
        <end position="130"/>
    </location>
</feature>
<dbReference type="RefSeq" id="WP_149544928.1">
    <property type="nucleotide sequence ID" value="NZ_VTPS01000006.1"/>
</dbReference>
<evidence type="ECO:0000256" key="3">
    <source>
        <dbReference type="ARBA" id="ARBA00022519"/>
    </source>
</evidence>
<comment type="caution">
    <text evidence="10">The sequence shown here is derived from an EMBL/GenBank/DDBJ whole genome shotgun (WGS) entry which is preliminary data.</text>
</comment>
<evidence type="ECO:0000256" key="4">
    <source>
        <dbReference type="ARBA" id="ARBA00022692"/>
    </source>
</evidence>
<keyword evidence="2" id="KW-1003">Cell membrane</keyword>
<comment type="subcellular location">
    <subcellularLocation>
        <location evidence="1">Cell membrane</location>
        <topology evidence="1">Multi-pass membrane protein</topology>
    </subcellularLocation>
</comment>
<evidence type="ECO:0000256" key="8">
    <source>
        <dbReference type="SAM" id="Phobius"/>
    </source>
</evidence>
<dbReference type="Pfam" id="PF12821">
    <property type="entry name" value="ThrE_2"/>
    <property type="match status" value="1"/>
</dbReference>
<keyword evidence="3" id="KW-0997">Cell inner membrane</keyword>
<dbReference type="PANTHER" id="PTHR34390">
    <property type="entry name" value="UPF0442 PROTEIN YJJB-RELATED"/>
    <property type="match status" value="1"/>
</dbReference>
<evidence type="ECO:0000313" key="11">
    <source>
        <dbReference type="Proteomes" id="UP000322976"/>
    </source>
</evidence>
<dbReference type="GO" id="GO:0005886">
    <property type="term" value="C:plasma membrane"/>
    <property type="evidence" value="ECO:0007669"/>
    <property type="project" value="UniProtKB-SubCell"/>
</dbReference>
<evidence type="ECO:0000256" key="2">
    <source>
        <dbReference type="ARBA" id="ARBA00022475"/>
    </source>
</evidence>